<accession>A0ACC0Y4Q5</accession>
<name>A0ACC0Y4Q5_9ROSI</name>
<gene>
    <name evidence="1" type="ORF">Pint_35468</name>
</gene>
<protein>
    <submittedName>
        <fullName evidence="1">Uncharacterized protein</fullName>
    </submittedName>
</protein>
<comment type="caution">
    <text evidence="1">The sequence shown here is derived from an EMBL/GenBank/DDBJ whole genome shotgun (WGS) entry which is preliminary data.</text>
</comment>
<keyword evidence="2" id="KW-1185">Reference proteome</keyword>
<dbReference type="EMBL" id="CM047744">
    <property type="protein sequence ID" value="KAJ0028144.1"/>
    <property type="molecule type" value="Genomic_DNA"/>
</dbReference>
<evidence type="ECO:0000313" key="2">
    <source>
        <dbReference type="Proteomes" id="UP001163603"/>
    </source>
</evidence>
<evidence type="ECO:0000313" key="1">
    <source>
        <dbReference type="EMBL" id="KAJ0028144.1"/>
    </source>
</evidence>
<dbReference type="Proteomes" id="UP001163603">
    <property type="component" value="Chromosome 9"/>
</dbReference>
<proteinExistence type="predicted"/>
<organism evidence="1 2">
    <name type="scientific">Pistacia integerrima</name>
    <dbReference type="NCBI Taxonomy" id="434235"/>
    <lineage>
        <taxon>Eukaryota</taxon>
        <taxon>Viridiplantae</taxon>
        <taxon>Streptophyta</taxon>
        <taxon>Embryophyta</taxon>
        <taxon>Tracheophyta</taxon>
        <taxon>Spermatophyta</taxon>
        <taxon>Magnoliopsida</taxon>
        <taxon>eudicotyledons</taxon>
        <taxon>Gunneridae</taxon>
        <taxon>Pentapetalae</taxon>
        <taxon>rosids</taxon>
        <taxon>malvids</taxon>
        <taxon>Sapindales</taxon>
        <taxon>Anacardiaceae</taxon>
        <taxon>Pistacia</taxon>
    </lineage>
</organism>
<sequence>MSASILNKILSTPTASKPASNRARNNSNTDDYDDSSSYFQRTVCLFDWWLIKAEKDFQGNRVAVAGFTSRELQAMRVFTSAPIVKRFDVFTLETADGICIVLKGFINKSRTIENGFSSEVFSHFVFGFPTNWENLLGKEFTAGTGSATCSDVNKSATVLESVAGLANSGLNTTPSKYKENDKKKHNLENIHDCSENVSGRITTNGSKGLDSTNLTTEHNNMDNAKNYTSDNLPPLVFCVVNTVGSLEYDLAVPGAPSSHHVTESSERVANSESNRKCNKGTIRDSRTEEPSHLESITVMNYALGKSPVPNDSDNLNLSHLDPALSRGNSGVEWMTISSSPNTSEMQKERDKNKDGLNYGKKDGFTACLPQDTEAIFRCAGEKSSGVECLNFASSGLEAMHKDFLSTSPIDGHSNVPEVLGNYINDTTNFPVVSSAMNVNSTPLRVDTNAIKLTPSNSGGGKGISSLRNLKSNQKEYSGFNCSVKHKSKELMSEYSELSEGENLKRCSSQGTIHSGRKTDTLEAIRNQSLSRMIRNLLENSKGKVKERKTVVYGLKARRNEMNSVSVISDRKSNTVQNDISERMNVFNLTDDGHEEPTYDTLVKDNSKKRQDRRKISQNGTPRKNLNNFTQRPSGPGEGNCQNDLQTAVGEGNCQNDLQTAVGEKERRAKQLGSSGKKATQRPSGSGEGNCQSDLQTAVGEKERSAKQLGSFGKRAQRKINFDAHASPLTQERKEKISIISPESLSLKRSRSGRLLLPSLHFWRNQVAVYDADRKITGIQEAVDDVKPYKGLSYSTLFNCFS</sequence>
<reference evidence="2" key="1">
    <citation type="journal article" date="2023" name="G3 (Bethesda)">
        <title>Genome assembly and association tests identify interacting loci associated with vigor, precocity, and sex in interspecific pistachio rootstocks.</title>
        <authorList>
            <person name="Palmer W."/>
            <person name="Jacygrad E."/>
            <person name="Sagayaradj S."/>
            <person name="Cavanaugh K."/>
            <person name="Han R."/>
            <person name="Bertier L."/>
            <person name="Beede B."/>
            <person name="Kafkas S."/>
            <person name="Golino D."/>
            <person name="Preece J."/>
            <person name="Michelmore R."/>
        </authorList>
    </citation>
    <scope>NUCLEOTIDE SEQUENCE [LARGE SCALE GENOMIC DNA]</scope>
</reference>